<evidence type="ECO:0000256" key="5">
    <source>
        <dbReference type="PIRSR" id="PIRSR612648-4"/>
    </source>
</evidence>
<keyword evidence="1 3" id="KW-0067">ATP-binding</keyword>
<reference evidence="9" key="1">
    <citation type="submission" date="2019-12" db="EMBL/GenBank/DDBJ databases">
        <authorList>
            <person name="Wang K."/>
            <person name="Tamayo M.G."/>
            <person name="Penner T.V."/>
            <person name="Cook B.W.M."/>
            <person name="Court D.A."/>
            <person name="Theriault S.S."/>
        </authorList>
    </citation>
    <scope>NUCLEOTIDE SEQUENCE [LARGE SCALE GENOMIC DNA]</scope>
</reference>
<dbReference type="GO" id="GO:0003972">
    <property type="term" value="F:RNA ligase (ATP) activity"/>
    <property type="evidence" value="ECO:0007669"/>
    <property type="project" value="UniProtKB-UniRule"/>
</dbReference>
<proteinExistence type="inferred from homology"/>
<feature type="binding site" evidence="1 3">
    <location>
        <position position="246"/>
    </location>
    <ligand>
        <name>ATP</name>
        <dbReference type="ChEBI" id="CHEBI:30616"/>
    </ligand>
</feature>
<name>A0A6B9XWV2_9CAUD</name>
<feature type="site" description="Essential for RNA ligase activity" evidence="1 5">
    <location>
        <position position="161"/>
    </location>
</feature>
<feature type="binding site" evidence="1 4">
    <location>
        <position position="276"/>
    </location>
    <ligand>
        <name>Mg(2+)</name>
        <dbReference type="ChEBI" id="CHEBI:18420"/>
        <note>catalytic</note>
    </ligand>
</feature>
<dbReference type="EMBL" id="MN882610">
    <property type="protein sequence ID" value="QHS01587.1"/>
    <property type="molecule type" value="Genomic_DNA"/>
</dbReference>
<accession>A0A6B9XWV2</accession>
<sequence>MMKELFDNLMELCQTCDKMKFFYKDFTSPFGTQFRIFSYNFASYTDWCLDDALECRGIMFEIDENGPVRIASRPMEKFFNLNETPFTMNLDFSKVSLVTAKEDGSLISTFVDAGRLRVKSKGSIYSDQSDAALQWIYRSENDAFRERLLELAKDGYTANLEYVAPDNRIVLDYQEKALVLLNVRHNDTGEYVPYKELFKDGILRQYLVRGFDIDTSNPDFVNEIRKMEGIEGFIFEMENGLKFKLKTEWYCALHHTKDSINNNERLFGSIVANASDDLKSMFAGDEYAFNKVEAFEKVYLSWLGKSLSTIVDLNNKLVGLDRKDFAMKAQVELKDQPGLFSILMNAFQKGLDFDALPEQLGKVFMKNCKKHVPAEYSKEEIIFGE</sequence>
<comment type="function">
    <text evidence="1">Involved in countering a host defense mechanism which, following viral infection, activates the host anticodon nuclease and shuts off viral translation. Repairs 5'-PO4 and 3'-OH groups in the cleaved host tRNA.</text>
</comment>
<dbReference type="NCBIfam" id="TIGR02308">
    <property type="entry name" value="RNA_lig_T4_1"/>
    <property type="match status" value="1"/>
</dbReference>
<dbReference type="InterPro" id="IPR012648">
    <property type="entry name" value="Rnl1"/>
</dbReference>
<feature type="binding site" evidence="1 3">
    <location>
        <position position="56"/>
    </location>
    <ligand>
        <name>ATP</name>
        <dbReference type="ChEBI" id="CHEBI:30616"/>
    </ligand>
</feature>
<organism evidence="8 9">
    <name type="scientific">Enterobacter phage vB_EclM_CIP9</name>
    <dbReference type="NCBI Taxonomy" id="2696340"/>
    <lineage>
        <taxon>Viruses</taxon>
        <taxon>Duplodnaviria</taxon>
        <taxon>Heunggongvirae</taxon>
        <taxon>Uroviricota</taxon>
        <taxon>Caudoviricetes</taxon>
        <taxon>Pantevenvirales</taxon>
        <taxon>Straboviridae</taxon>
        <taxon>Tevenvirinae</taxon>
        <taxon>Kanagawavirus</taxon>
        <taxon>Kanagawavirus cipnine</taxon>
    </lineage>
</organism>
<dbReference type="GeneID" id="55626683"/>
<keyword evidence="1" id="KW-1259">Evasion of bacteria-mediated translation shutoff by virus</keyword>
<feature type="domain" description="T4 RNA ligase 1 C-terminal" evidence="7">
    <location>
        <begin position="257"/>
        <end position="376"/>
    </location>
</feature>
<dbReference type="InterPro" id="IPR049042">
    <property type="entry name" value="T4_Rnl1_C"/>
</dbReference>
<dbReference type="Proteomes" id="UP000465071">
    <property type="component" value="Segment"/>
</dbReference>
<dbReference type="HAMAP" id="MF_04149">
    <property type="entry name" value="RNALIG_T4"/>
    <property type="match status" value="1"/>
</dbReference>
<dbReference type="GO" id="GO:0046872">
    <property type="term" value="F:metal ion binding"/>
    <property type="evidence" value="ECO:0007669"/>
    <property type="project" value="UniProtKB-UniRule"/>
</dbReference>
<keyword evidence="1" id="KW-0945">Host-virus interaction</keyword>
<dbReference type="GO" id="GO:0042245">
    <property type="term" value="P:RNA repair"/>
    <property type="evidence" value="ECO:0007669"/>
    <property type="project" value="UniProtKB-UniRule"/>
</dbReference>
<gene>
    <name evidence="8" type="primary">rnlA</name>
    <name evidence="8" type="ORF">CPT_CIP9_051</name>
</gene>
<dbReference type="Gene3D" id="1.10.3550.20">
    <property type="match status" value="1"/>
</dbReference>
<evidence type="ECO:0000259" key="7">
    <source>
        <dbReference type="Pfam" id="PF20819"/>
    </source>
</evidence>
<evidence type="ECO:0000259" key="6">
    <source>
        <dbReference type="Pfam" id="PF09511"/>
    </source>
</evidence>
<keyword evidence="1" id="KW-0692">RNA repair</keyword>
<feature type="domain" description="T4 RNA ligase 1-like N-terminal" evidence="6">
    <location>
        <begin position="54"/>
        <end position="250"/>
    </location>
</feature>
<dbReference type="GO" id="GO:0005524">
    <property type="term" value="F:ATP binding"/>
    <property type="evidence" value="ECO:0007669"/>
    <property type="project" value="UniProtKB-UniRule"/>
</dbReference>
<comment type="similarity">
    <text evidence="1">Belongs to the Tequatrovirus RNA ligase 1 family.</text>
</comment>
<evidence type="ECO:0000256" key="2">
    <source>
        <dbReference type="PIRSR" id="PIRSR612648-1"/>
    </source>
</evidence>
<dbReference type="RefSeq" id="YP_009855941.1">
    <property type="nucleotide sequence ID" value="NC_048849.1"/>
</dbReference>
<keyword evidence="9" id="KW-1185">Reference proteome</keyword>
<evidence type="ECO:0000313" key="9">
    <source>
        <dbReference type="Proteomes" id="UP000465071"/>
    </source>
</evidence>
<feature type="binding site" evidence="1 3">
    <location>
        <position position="161"/>
    </location>
    <ligand>
        <name>ATP</name>
        <dbReference type="ChEBI" id="CHEBI:30616"/>
    </ligand>
</feature>
<evidence type="ECO:0000256" key="3">
    <source>
        <dbReference type="PIRSR" id="PIRSR612648-2"/>
    </source>
</evidence>
<dbReference type="KEGG" id="vg:55626683"/>
<feature type="site" description="Essential for RNA ligase activity" evidence="1 5">
    <location>
        <position position="250"/>
    </location>
</feature>
<protein>
    <recommendedName>
        <fullName evidence="1">RNA ligase 1</fullName>
        <ecNumber evidence="1">6.5.1.3</ecNumber>
    </recommendedName>
    <alternativeName>
        <fullName evidence="1">Rnl1</fullName>
    </alternativeName>
</protein>
<dbReference type="Pfam" id="PF20819">
    <property type="entry name" value="T4_Rnl1_C"/>
    <property type="match status" value="1"/>
</dbReference>
<keyword evidence="1 8" id="KW-0436">Ligase</keyword>
<dbReference type="EC" id="6.5.1.3" evidence="1"/>
<feature type="active site" description="N6-AMP-lysine intermediate" evidence="1 2">
    <location>
        <position position="101"/>
    </location>
</feature>
<keyword evidence="1 3" id="KW-0547">Nucleotide-binding</keyword>
<keyword evidence="1 4" id="KW-0460">Magnesium</keyword>
<feature type="binding site" evidence="1 3">
    <location>
        <position position="39"/>
    </location>
    <ligand>
        <name>ATP</name>
        <dbReference type="ChEBI" id="CHEBI:30616"/>
    </ligand>
</feature>
<dbReference type="Pfam" id="PF09511">
    <property type="entry name" value="RNA_lig_T4_1"/>
    <property type="match status" value="1"/>
</dbReference>
<comment type="cofactor">
    <cofactor evidence="1">
        <name>Mg(2+)</name>
        <dbReference type="ChEBI" id="CHEBI:18420"/>
    </cofactor>
    <text evidence="1">Binds 2 magnesium ions that perform the catalytic activity via a two-metal mechanism. One of the catalytic Mg(2+), which is coordinated by 5 water molecules, engages the lysine nucleophile and the ATP alpha phosphate while the Mg(2+) orients the PPi leaving group.</text>
</comment>
<evidence type="ECO:0000256" key="4">
    <source>
        <dbReference type="PIRSR" id="PIRSR612648-3"/>
    </source>
</evidence>
<dbReference type="InterPro" id="IPR019039">
    <property type="entry name" value="T4-Rnl1-like_N"/>
</dbReference>
<evidence type="ECO:0000313" key="8">
    <source>
        <dbReference type="EMBL" id="QHS01587.1"/>
    </source>
</evidence>
<keyword evidence="1 4" id="KW-0479">Metal-binding</keyword>
<feature type="binding site" evidence="1 3">
    <location>
        <position position="244"/>
    </location>
    <ligand>
        <name>ATP</name>
        <dbReference type="ChEBI" id="CHEBI:30616"/>
    </ligand>
</feature>
<comment type="catalytic activity">
    <reaction evidence="1">
        <text>ATP + (ribonucleotide)n-3'-hydroxyl + 5'-phospho-(ribonucleotide)m = (ribonucleotide)n+m + AMP + diphosphate.</text>
        <dbReference type="EC" id="6.5.1.3"/>
    </reaction>
</comment>
<evidence type="ECO:0000256" key="1">
    <source>
        <dbReference type="HAMAP-Rule" id="MF_04149"/>
    </source>
</evidence>
<feature type="binding site" evidence="1 3">
    <location>
        <position position="77"/>
    </location>
    <ligand>
        <name>ATP</name>
        <dbReference type="ChEBI" id="CHEBI:30616"/>
    </ligand>
</feature>